<dbReference type="InterPro" id="IPR023881">
    <property type="entry name" value="Thiol_BshA"/>
</dbReference>
<name>A0A090ZZG5_PAEMA</name>
<dbReference type="Pfam" id="PF00534">
    <property type="entry name" value="Glycos_transf_1"/>
    <property type="match status" value="1"/>
</dbReference>
<dbReference type="NCBIfam" id="TIGR03999">
    <property type="entry name" value="thiol_BshA"/>
    <property type="match status" value="1"/>
</dbReference>
<dbReference type="Pfam" id="PF13439">
    <property type="entry name" value="Glyco_transf_4"/>
    <property type="match status" value="1"/>
</dbReference>
<organism evidence="3 4">
    <name type="scientific">Paenibacillus macerans</name>
    <name type="common">Bacillus macerans</name>
    <dbReference type="NCBI Taxonomy" id="44252"/>
    <lineage>
        <taxon>Bacteria</taxon>
        <taxon>Bacillati</taxon>
        <taxon>Bacillota</taxon>
        <taxon>Bacilli</taxon>
        <taxon>Bacillales</taxon>
        <taxon>Paenibacillaceae</taxon>
        <taxon>Paenibacillus</taxon>
    </lineage>
</organism>
<dbReference type="STRING" id="44252.DJ90_3222"/>
<dbReference type="HOGENOM" id="CLU_009583_2_5_9"/>
<dbReference type="GO" id="GO:0016757">
    <property type="term" value="F:glycosyltransferase activity"/>
    <property type="evidence" value="ECO:0007669"/>
    <property type="project" value="InterPro"/>
</dbReference>
<proteinExistence type="predicted"/>
<evidence type="ECO:0000313" key="3">
    <source>
        <dbReference type="EMBL" id="KFN09471.1"/>
    </source>
</evidence>
<evidence type="ECO:0000259" key="2">
    <source>
        <dbReference type="Pfam" id="PF13439"/>
    </source>
</evidence>
<dbReference type="PANTHER" id="PTHR12526:SF599">
    <property type="entry name" value="N-ACETYL-ALPHA-D-GLUCOSAMINYL L-MALATE SYNTHASE"/>
    <property type="match status" value="1"/>
</dbReference>
<keyword evidence="4" id="KW-1185">Reference proteome</keyword>
<evidence type="ECO:0000313" key="4">
    <source>
        <dbReference type="Proteomes" id="UP000029278"/>
    </source>
</evidence>
<evidence type="ECO:0000259" key="1">
    <source>
        <dbReference type="Pfam" id="PF00534"/>
    </source>
</evidence>
<feature type="domain" description="Glycosyl transferase family 1" evidence="1">
    <location>
        <begin position="193"/>
        <end position="344"/>
    </location>
</feature>
<gene>
    <name evidence="3" type="primary">bshA</name>
    <name evidence="3" type="ORF">DJ90_3222</name>
</gene>
<dbReference type="Gene3D" id="3.40.50.2000">
    <property type="entry name" value="Glycogen Phosphorylase B"/>
    <property type="match status" value="2"/>
</dbReference>
<dbReference type="PATRIC" id="fig|44252.3.peg.2358"/>
<reference evidence="3 4" key="1">
    <citation type="submission" date="2014-04" db="EMBL/GenBank/DDBJ databases">
        <authorList>
            <person name="Bishop-Lilly K.A."/>
            <person name="Broomall S.M."/>
            <person name="Chain P.S."/>
            <person name="Chertkov O."/>
            <person name="Coyne S.R."/>
            <person name="Daligault H.E."/>
            <person name="Davenport K.W."/>
            <person name="Erkkila T."/>
            <person name="Frey K.G."/>
            <person name="Gibbons H.S."/>
            <person name="Gu W."/>
            <person name="Jaissle J."/>
            <person name="Johnson S.L."/>
            <person name="Koroleva G.I."/>
            <person name="Ladner J.T."/>
            <person name="Lo C.-C."/>
            <person name="Minogue T.D."/>
            <person name="Munk C."/>
            <person name="Palacios G.F."/>
            <person name="Redden C.L."/>
            <person name="Rosenzweig C.N."/>
            <person name="Scholz M.B."/>
            <person name="Teshima H."/>
            <person name="Xu Y."/>
        </authorList>
    </citation>
    <scope>NUCLEOTIDE SEQUENCE [LARGE SCALE GENOMIC DNA]</scope>
    <source>
        <strain evidence="3 4">8244</strain>
    </source>
</reference>
<dbReference type="EMBL" id="JMQA01000022">
    <property type="protein sequence ID" value="KFN09471.1"/>
    <property type="molecule type" value="Genomic_DNA"/>
</dbReference>
<feature type="domain" description="Glycosyltransferase subfamily 4-like N-terminal" evidence="2">
    <location>
        <begin position="12"/>
        <end position="175"/>
    </location>
</feature>
<accession>A0A090ZZG5</accession>
<protein>
    <submittedName>
        <fullName evidence="3">N-acetyl-alpha-D-glucosaminyl L-malate synthase BshA</fullName>
    </submittedName>
</protein>
<comment type="caution">
    <text evidence="3">The sequence shown here is derived from an EMBL/GenBank/DDBJ whole genome shotgun (WGS) entry which is preliminary data.</text>
</comment>
<sequence length="382" mass="42286">MKIGITCYPSLGGSGVVATELGKLLAEKGHEVHFISHSVPFRLGGYHKNIFYHEVEVSDYYVFRYPPYDLSLATKMAQVAKTQGLDVLHVHYAVPHAVCAFLAKQMIGDSLKVVTTLHGTDITVLAQDESLKDLIRLAINESDAVTSVSLDLTRETREVLDITRDIDLTYNFVDERVYYPRDAAGCRADFAEPGEQVLMHISNFRPVKRVADVVDIFHRVNEEVPSKLLLVGEGPDLPKIQLKIKELGLSDRVHFLGKQDDIAHVISMADILLLPSEKESFGLVALEAMACGVPTVGTIAGGIPELVKHGETGFLAPIGDTKRMAEYCLTLLKSPELGAKMREACLTRARKEFSSQQTMANYEEIYYRVLNLEAPQLKPACS</sequence>
<dbReference type="PANTHER" id="PTHR12526">
    <property type="entry name" value="GLYCOSYLTRANSFERASE"/>
    <property type="match status" value="1"/>
</dbReference>
<dbReference type="SUPFAM" id="SSF53756">
    <property type="entry name" value="UDP-Glycosyltransferase/glycogen phosphorylase"/>
    <property type="match status" value="1"/>
</dbReference>
<dbReference type="GO" id="GO:0071793">
    <property type="term" value="P:bacillithiol biosynthetic process"/>
    <property type="evidence" value="ECO:0007669"/>
    <property type="project" value="InterPro"/>
</dbReference>
<dbReference type="Proteomes" id="UP000029278">
    <property type="component" value="Unassembled WGS sequence"/>
</dbReference>
<dbReference type="InterPro" id="IPR001296">
    <property type="entry name" value="Glyco_trans_1"/>
</dbReference>
<dbReference type="AlphaFoldDB" id="A0A090ZZG5"/>
<dbReference type="InterPro" id="IPR028098">
    <property type="entry name" value="Glyco_trans_4-like_N"/>
</dbReference>